<reference evidence="11 12" key="1">
    <citation type="submission" date="2023-10" db="EMBL/GenBank/DDBJ databases">
        <title>Rubellicoccus peritrichatus gen. nov., sp. nov., isolated from an algae of coral reef tank.</title>
        <authorList>
            <person name="Luo J."/>
        </authorList>
    </citation>
    <scope>NUCLEOTIDE SEQUENCE [LARGE SCALE GENOMIC DNA]</scope>
    <source>
        <strain evidence="11 12">CR14</strain>
    </source>
</reference>
<comment type="subcellular location">
    <subcellularLocation>
        <location evidence="1">Cell membrane</location>
        <topology evidence="1">Multi-pass membrane protein</topology>
    </subcellularLocation>
    <subcellularLocation>
        <location evidence="8">Membrane</location>
        <topology evidence="8">Multi-pass membrane protein</topology>
    </subcellularLocation>
</comment>
<keyword evidence="6 9" id="KW-1133">Transmembrane helix</keyword>
<evidence type="ECO:0000259" key="10">
    <source>
        <dbReference type="Pfam" id="PF01618"/>
    </source>
</evidence>
<keyword evidence="2 8" id="KW-0813">Transport</keyword>
<evidence type="ECO:0000256" key="3">
    <source>
        <dbReference type="ARBA" id="ARBA00022475"/>
    </source>
</evidence>
<evidence type="ECO:0000256" key="6">
    <source>
        <dbReference type="ARBA" id="ARBA00022989"/>
    </source>
</evidence>
<accession>A0AAQ3LDQ2</accession>
<keyword evidence="12" id="KW-1185">Reference proteome</keyword>
<evidence type="ECO:0000256" key="8">
    <source>
        <dbReference type="RuleBase" id="RU004057"/>
    </source>
</evidence>
<evidence type="ECO:0000313" key="12">
    <source>
        <dbReference type="Proteomes" id="UP001304300"/>
    </source>
</evidence>
<dbReference type="InterPro" id="IPR002898">
    <property type="entry name" value="MotA_ExbB_proton_chnl"/>
</dbReference>
<feature type="transmembrane region" description="Helical" evidence="9">
    <location>
        <begin position="157"/>
        <end position="176"/>
    </location>
</feature>
<dbReference type="KEGG" id="puo:RZN69_05485"/>
<name>A0AAQ3LDQ2_9BACT</name>
<evidence type="ECO:0000256" key="9">
    <source>
        <dbReference type="SAM" id="Phobius"/>
    </source>
</evidence>
<evidence type="ECO:0000256" key="4">
    <source>
        <dbReference type="ARBA" id="ARBA00022692"/>
    </source>
</evidence>
<dbReference type="PANTHER" id="PTHR30625">
    <property type="entry name" value="PROTEIN TOLQ"/>
    <property type="match status" value="1"/>
</dbReference>
<organism evidence="11 12">
    <name type="scientific">Rubellicoccus peritrichatus</name>
    <dbReference type="NCBI Taxonomy" id="3080537"/>
    <lineage>
        <taxon>Bacteria</taxon>
        <taxon>Pseudomonadati</taxon>
        <taxon>Verrucomicrobiota</taxon>
        <taxon>Opitutia</taxon>
        <taxon>Puniceicoccales</taxon>
        <taxon>Cerasicoccaceae</taxon>
        <taxon>Rubellicoccus</taxon>
    </lineage>
</organism>
<evidence type="ECO:0000313" key="11">
    <source>
        <dbReference type="EMBL" id="WOO42534.1"/>
    </source>
</evidence>
<feature type="transmembrane region" description="Helical" evidence="9">
    <location>
        <begin position="12"/>
        <end position="31"/>
    </location>
</feature>
<keyword evidence="5 8" id="KW-0653">Protein transport</keyword>
<feature type="domain" description="MotA/TolQ/ExbB proton channel" evidence="10">
    <location>
        <begin position="75"/>
        <end position="192"/>
    </location>
</feature>
<dbReference type="GO" id="GO:0005886">
    <property type="term" value="C:plasma membrane"/>
    <property type="evidence" value="ECO:0007669"/>
    <property type="project" value="UniProtKB-SubCell"/>
</dbReference>
<evidence type="ECO:0000256" key="2">
    <source>
        <dbReference type="ARBA" id="ARBA00022448"/>
    </source>
</evidence>
<dbReference type="EMBL" id="CP136920">
    <property type="protein sequence ID" value="WOO42534.1"/>
    <property type="molecule type" value="Genomic_DNA"/>
</dbReference>
<dbReference type="GO" id="GO:0017038">
    <property type="term" value="P:protein import"/>
    <property type="evidence" value="ECO:0007669"/>
    <property type="project" value="TreeGrafter"/>
</dbReference>
<dbReference type="AlphaFoldDB" id="A0AAQ3LDQ2"/>
<dbReference type="InterPro" id="IPR050790">
    <property type="entry name" value="ExbB/TolQ_transport"/>
</dbReference>
<sequence length="231" mass="25571">MDFWSFSLLEKGGPLMWALLALSIIGFIFFIERTLYLHKGQIRSNAFIEGIKNLLRKRRVLEAITVCEETPGPIPKVVVAALRNYDRPEAEMRGAMRETALVEIPVLERRIGSIAAIAKISPIIGLLGTVVAMLTAFLRMEEAGSYADASLFSGQVAQALITTASGLAISGMAYLAHHFLSGRVRALVHDMEWVSNDIMQFLLRDLPEISAEDDDTLHVLEKDSEEESLAQ</sequence>
<comment type="similarity">
    <text evidence="8">Belongs to the exbB/tolQ family.</text>
</comment>
<evidence type="ECO:0000256" key="1">
    <source>
        <dbReference type="ARBA" id="ARBA00004651"/>
    </source>
</evidence>
<keyword evidence="4 9" id="KW-0812">Transmembrane</keyword>
<evidence type="ECO:0000256" key="5">
    <source>
        <dbReference type="ARBA" id="ARBA00022927"/>
    </source>
</evidence>
<gene>
    <name evidence="11" type="ORF">RZN69_05485</name>
</gene>
<evidence type="ECO:0000256" key="7">
    <source>
        <dbReference type="ARBA" id="ARBA00023136"/>
    </source>
</evidence>
<keyword evidence="7 9" id="KW-0472">Membrane</keyword>
<proteinExistence type="inferred from homology"/>
<keyword evidence="3" id="KW-1003">Cell membrane</keyword>
<feature type="transmembrane region" description="Helical" evidence="9">
    <location>
        <begin position="116"/>
        <end position="137"/>
    </location>
</feature>
<dbReference type="Proteomes" id="UP001304300">
    <property type="component" value="Chromosome"/>
</dbReference>
<dbReference type="PANTHER" id="PTHR30625:SF15">
    <property type="entry name" value="BIOPOLYMER TRANSPORT PROTEIN EXBB"/>
    <property type="match status" value="1"/>
</dbReference>
<dbReference type="Pfam" id="PF01618">
    <property type="entry name" value="MotA_ExbB"/>
    <property type="match status" value="1"/>
</dbReference>
<dbReference type="RefSeq" id="WP_317835056.1">
    <property type="nucleotide sequence ID" value="NZ_CP136920.1"/>
</dbReference>
<protein>
    <submittedName>
        <fullName evidence="11">MotA/TolQ/ExbB proton channel family protein</fullName>
    </submittedName>
</protein>